<dbReference type="EC" id="2.7.13.3" evidence="4"/>
<keyword evidence="16" id="KW-1185">Reference proteome</keyword>
<keyword evidence="7 12" id="KW-0812">Transmembrane</keyword>
<feature type="transmembrane region" description="Helical" evidence="12">
    <location>
        <begin position="151"/>
        <end position="172"/>
    </location>
</feature>
<dbReference type="Gene3D" id="1.10.287.130">
    <property type="match status" value="1"/>
</dbReference>
<dbReference type="Gene3D" id="6.10.340.10">
    <property type="match status" value="1"/>
</dbReference>
<keyword evidence="6" id="KW-0808">Transferase</keyword>
<dbReference type="PROSITE" id="PS50109">
    <property type="entry name" value="HIS_KIN"/>
    <property type="match status" value="1"/>
</dbReference>
<evidence type="ECO:0000256" key="12">
    <source>
        <dbReference type="SAM" id="Phobius"/>
    </source>
</evidence>
<dbReference type="InterPro" id="IPR004358">
    <property type="entry name" value="Sig_transdc_His_kin-like_C"/>
</dbReference>
<dbReference type="InterPro" id="IPR036097">
    <property type="entry name" value="HisK_dim/P_sf"/>
</dbReference>
<reference evidence="15 16" key="1">
    <citation type="submission" date="2012-05" db="EMBL/GenBank/DDBJ databases">
        <authorList>
            <person name="Weinstock G."/>
            <person name="Sodergren E."/>
            <person name="Lobos E.A."/>
            <person name="Fulton L."/>
            <person name="Fulton R."/>
            <person name="Courtney L."/>
            <person name="Fronick C."/>
            <person name="O'Laughlin M."/>
            <person name="Godfrey J."/>
            <person name="Wilson R.M."/>
            <person name="Miner T."/>
            <person name="Farmer C."/>
            <person name="Delehaunty K."/>
            <person name="Cordes M."/>
            <person name="Minx P."/>
            <person name="Tomlinson C."/>
            <person name="Chen J."/>
            <person name="Wollam A."/>
            <person name="Pepin K.H."/>
            <person name="Bhonagiri V."/>
            <person name="Zhang X."/>
            <person name="Suruliraj S."/>
            <person name="Warren W."/>
            <person name="Mitreva M."/>
            <person name="Mardis E.R."/>
            <person name="Wilson R.K."/>
        </authorList>
    </citation>
    <scope>NUCLEOTIDE SEQUENCE [LARGE SCALE GENOMIC DNA]</scope>
    <source>
        <strain evidence="15 16">F0235</strain>
    </source>
</reference>
<evidence type="ECO:0000313" key="15">
    <source>
        <dbReference type="EMBL" id="EKX87837.1"/>
    </source>
</evidence>
<evidence type="ECO:0000256" key="5">
    <source>
        <dbReference type="ARBA" id="ARBA00022553"/>
    </source>
</evidence>
<dbReference type="Pfam" id="PF02518">
    <property type="entry name" value="HATPase_c"/>
    <property type="match status" value="1"/>
</dbReference>
<protein>
    <recommendedName>
        <fullName evidence="4">histidine kinase</fullName>
        <ecNumber evidence="4">2.7.13.3</ecNumber>
    </recommendedName>
</protein>
<dbReference type="SMART" id="SM00387">
    <property type="entry name" value="HATPase_c"/>
    <property type="match status" value="1"/>
</dbReference>
<keyword evidence="11 12" id="KW-0472">Membrane</keyword>
<comment type="subcellular location">
    <subcellularLocation>
        <location evidence="3">Cell membrane</location>
    </subcellularLocation>
</comment>
<dbReference type="FunFam" id="1.10.287.130:FF:000001">
    <property type="entry name" value="Two-component sensor histidine kinase"/>
    <property type="match status" value="1"/>
</dbReference>
<feature type="domain" description="HAMP" evidence="14">
    <location>
        <begin position="173"/>
        <end position="226"/>
    </location>
</feature>
<keyword evidence="5" id="KW-0597">Phosphoprotein</keyword>
<dbReference type="AlphaFoldDB" id="L1M9G9"/>
<evidence type="ECO:0000256" key="3">
    <source>
        <dbReference type="ARBA" id="ARBA00004236"/>
    </source>
</evidence>
<evidence type="ECO:0000259" key="13">
    <source>
        <dbReference type="PROSITE" id="PS50109"/>
    </source>
</evidence>
<dbReference type="InterPro" id="IPR003661">
    <property type="entry name" value="HisK_dim/P_dom"/>
</dbReference>
<dbReference type="SUPFAM" id="SSF55874">
    <property type="entry name" value="ATPase domain of HSP90 chaperone/DNA topoisomerase II/histidine kinase"/>
    <property type="match status" value="1"/>
</dbReference>
<evidence type="ECO:0000256" key="4">
    <source>
        <dbReference type="ARBA" id="ARBA00012438"/>
    </source>
</evidence>
<dbReference type="CDD" id="cd00082">
    <property type="entry name" value="HisKA"/>
    <property type="match status" value="1"/>
</dbReference>
<dbReference type="STRING" id="1035195.HMPREF9997_02615"/>
<dbReference type="Pfam" id="PF00512">
    <property type="entry name" value="HisKA"/>
    <property type="match status" value="1"/>
</dbReference>
<evidence type="ECO:0000256" key="8">
    <source>
        <dbReference type="ARBA" id="ARBA00022777"/>
    </source>
</evidence>
<dbReference type="Proteomes" id="UP000010445">
    <property type="component" value="Unassembled WGS sequence"/>
</dbReference>
<dbReference type="Pfam" id="PF00672">
    <property type="entry name" value="HAMP"/>
    <property type="match status" value="1"/>
</dbReference>
<dbReference type="InterPro" id="IPR005467">
    <property type="entry name" value="His_kinase_dom"/>
</dbReference>
<dbReference type="GO" id="GO:0000155">
    <property type="term" value="F:phosphorelay sensor kinase activity"/>
    <property type="evidence" value="ECO:0007669"/>
    <property type="project" value="InterPro"/>
</dbReference>
<dbReference type="InterPro" id="IPR003594">
    <property type="entry name" value="HATPase_dom"/>
</dbReference>
<evidence type="ECO:0000256" key="11">
    <source>
        <dbReference type="ARBA" id="ARBA00023136"/>
    </source>
</evidence>
<dbReference type="PROSITE" id="PS50885">
    <property type="entry name" value="HAMP"/>
    <property type="match status" value="1"/>
</dbReference>
<accession>L1M9G9</accession>
<keyword evidence="8 15" id="KW-0418">Kinase</keyword>
<dbReference type="PATRIC" id="fig|1035195.3.peg.2339"/>
<comment type="cofactor">
    <cofactor evidence="2">
        <name>a divalent metal cation</name>
        <dbReference type="ChEBI" id="CHEBI:60240"/>
    </cofactor>
</comment>
<evidence type="ECO:0000256" key="6">
    <source>
        <dbReference type="ARBA" id="ARBA00022679"/>
    </source>
</evidence>
<dbReference type="PRINTS" id="PR00344">
    <property type="entry name" value="BCTRLSENSOR"/>
</dbReference>
<evidence type="ECO:0000256" key="1">
    <source>
        <dbReference type="ARBA" id="ARBA00000085"/>
    </source>
</evidence>
<dbReference type="HOGENOM" id="CLU_000445_89_6_11"/>
<dbReference type="PANTHER" id="PTHR45436:SF5">
    <property type="entry name" value="SENSOR HISTIDINE KINASE TRCS"/>
    <property type="match status" value="1"/>
</dbReference>
<dbReference type="CDD" id="cd06225">
    <property type="entry name" value="HAMP"/>
    <property type="match status" value="1"/>
</dbReference>
<dbReference type="SMART" id="SM00304">
    <property type="entry name" value="HAMP"/>
    <property type="match status" value="1"/>
</dbReference>
<dbReference type="InterPro" id="IPR050428">
    <property type="entry name" value="TCS_sensor_his_kinase"/>
</dbReference>
<dbReference type="SUPFAM" id="SSF158472">
    <property type="entry name" value="HAMP domain-like"/>
    <property type="match status" value="1"/>
</dbReference>
<evidence type="ECO:0000256" key="9">
    <source>
        <dbReference type="ARBA" id="ARBA00022989"/>
    </source>
</evidence>
<name>L1M9G9_9CORY</name>
<proteinExistence type="predicted"/>
<dbReference type="GO" id="GO:0005509">
    <property type="term" value="F:calcium ion binding"/>
    <property type="evidence" value="ECO:0007669"/>
    <property type="project" value="UniProtKB-ARBA"/>
</dbReference>
<comment type="caution">
    <text evidence="15">The sequence shown here is derived from an EMBL/GenBank/DDBJ whole genome shotgun (WGS) entry which is preliminary data.</text>
</comment>
<dbReference type="eggNOG" id="COG5002">
    <property type="taxonomic scope" value="Bacteria"/>
</dbReference>
<evidence type="ECO:0000313" key="16">
    <source>
        <dbReference type="Proteomes" id="UP000010445"/>
    </source>
</evidence>
<organism evidence="15 16">
    <name type="scientific">Corynebacterium durum F0235</name>
    <dbReference type="NCBI Taxonomy" id="1035195"/>
    <lineage>
        <taxon>Bacteria</taxon>
        <taxon>Bacillati</taxon>
        <taxon>Actinomycetota</taxon>
        <taxon>Actinomycetes</taxon>
        <taxon>Mycobacteriales</taxon>
        <taxon>Corynebacteriaceae</taxon>
        <taxon>Corynebacterium</taxon>
    </lineage>
</organism>
<dbReference type="FunFam" id="3.30.565.10:FF:000006">
    <property type="entry name" value="Sensor histidine kinase WalK"/>
    <property type="match status" value="1"/>
</dbReference>
<dbReference type="InterPro" id="IPR036890">
    <property type="entry name" value="HATPase_C_sf"/>
</dbReference>
<dbReference type="SUPFAM" id="SSF47384">
    <property type="entry name" value="Homodimeric domain of signal transducing histidine kinase"/>
    <property type="match status" value="1"/>
</dbReference>
<keyword evidence="9 12" id="KW-1133">Transmembrane helix</keyword>
<evidence type="ECO:0000256" key="7">
    <source>
        <dbReference type="ARBA" id="ARBA00022692"/>
    </source>
</evidence>
<sequence>MTKLKALPLQTWLVLIVVLVSALGLSASAFAVNGIMRDFAYSNVDSKLQQASKSWLDRGEFQRPGATQQGPPSDFYVLKRFTDGTVLEVNDGSDAPDVSSVRFDERPTTVSSIGSGDHVRWRVLGFTQGQEQTIVAQSLEREDSLLRRLTIVQVFIGFIVLGILGLVAMWAVRRALRPLKEVEHTARDIAAGDLDRRVPQWPMSTEVGQLAAALNIMLTQLQDSLMTAQQKEEQMRRFVGDASHELRTPLTSVKGYTELYRSGATQDFGMVVDRIEGEAARMTLLVEDLLALTRAEGSRMEKQPVDMFELAVNVVSSVQAAHPGRSIGIHNDTTEPPMVIGDASQLHRVLSNIVVNGLKHGGPDAAVDVNIRKDGDTIVVAISDDGVGMSPEVTSHIFERFYRADESRSRESGGSGLGLAITKTLVEAHGGSISVDSVEGEGSTFRVALKAV</sequence>
<dbReference type="Gene3D" id="3.30.565.10">
    <property type="entry name" value="Histidine kinase-like ATPase, C-terminal domain"/>
    <property type="match status" value="1"/>
</dbReference>
<comment type="catalytic activity">
    <reaction evidence="1">
        <text>ATP + protein L-histidine = ADP + protein N-phospho-L-histidine.</text>
        <dbReference type="EC" id="2.7.13.3"/>
    </reaction>
</comment>
<dbReference type="EMBL" id="AMEM01000041">
    <property type="protein sequence ID" value="EKX87837.1"/>
    <property type="molecule type" value="Genomic_DNA"/>
</dbReference>
<gene>
    <name evidence="15" type="ORF">HMPREF9997_02615</name>
</gene>
<evidence type="ECO:0000259" key="14">
    <source>
        <dbReference type="PROSITE" id="PS50885"/>
    </source>
</evidence>
<dbReference type="PANTHER" id="PTHR45436">
    <property type="entry name" value="SENSOR HISTIDINE KINASE YKOH"/>
    <property type="match status" value="1"/>
</dbReference>
<dbReference type="RefSeq" id="WP_006062418.1">
    <property type="nucleotide sequence ID" value="NZ_KB290824.1"/>
</dbReference>
<dbReference type="SMART" id="SM00388">
    <property type="entry name" value="HisKA"/>
    <property type="match status" value="1"/>
</dbReference>
<evidence type="ECO:0000256" key="2">
    <source>
        <dbReference type="ARBA" id="ARBA00001968"/>
    </source>
</evidence>
<dbReference type="GO" id="GO:0005886">
    <property type="term" value="C:plasma membrane"/>
    <property type="evidence" value="ECO:0007669"/>
    <property type="project" value="UniProtKB-SubCell"/>
</dbReference>
<dbReference type="InterPro" id="IPR003660">
    <property type="entry name" value="HAMP_dom"/>
</dbReference>
<feature type="domain" description="Histidine kinase" evidence="13">
    <location>
        <begin position="241"/>
        <end position="452"/>
    </location>
</feature>
<dbReference type="CDD" id="cd00075">
    <property type="entry name" value="HATPase"/>
    <property type="match status" value="1"/>
</dbReference>
<keyword evidence="10" id="KW-0902">Two-component regulatory system</keyword>
<evidence type="ECO:0000256" key="10">
    <source>
        <dbReference type="ARBA" id="ARBA00023012"/>
    </source>
</evidence>